<name>A0A091DBU3_FUKDA</name>
<keyword evidence="3" id="KW-1185">Reference proteome</keyword>
<feature type="region of interest" description="Disordered" evidence="1">
    <location>
        <begin position="58"/>
        <end position="79"/>
    </location>
</feature>
<proteinExistence type="predicted"/>
<evidence type="ECO:0000313" key="2">
    <source>
        <dbReference type="EMBL" id="KFO27978.1"/>
    </source>
</evidence>
<dbReference type="EMBL" id="KN122834">
    <property type="protein sequence ID" value="KFO27978.1"/>
    <property type="molecule type" value="Genomic_DNA"/>
</dbReference>
<evidence type="ECO:0000313" key="3">
    <source>
        <dbReference type="Proteomes" id="UP000028990"/>
    </source>
</evidence>
<protein>
    <submittedName>
        <fullName evidence="2">Uncharacterized protein</fullName>
    </submittedName>
</protein>
<feature type="compositionally biased region" description="Polar residues" evidence="1">
    <location>
        <begin position="63"/>
        <end position="78"/>
    </location>
</feature>
<sequence>MRLEKCLPGMEDTGWERQGVERGLSCLTPHSLTLMHDKADVALQSTVRGPLACTVLHSKARAPTSQGTSPETEPSLTRPSRACLSGVCVTPKKAAGSHFKFPPEEVKPLSAFLFFLESSIHVCFRKLNYVQRQNDFPTTIELKMKGNPKTEGSRSFRVLFTGVQTVTIGDERNPSCPPKSPYCPMERGVCQARYEKRPSQGMCARVE</sequence>
<evidence type="ECO:0000256" key="1">
    <source>
        <dbReference type="SAM" id="MobiDB-lite"/>
    </source>
</evidence>
<reference evidence="2 3" key="1">
    <citation type="submission" date="2013-11" db="EMBL/GenBank/DDBJ databases">
        <title>The Damaraland mole rat (Fukomys damarensis) genome and evolution of African mole rats.</title>
        <authorList>
            <person name="Gladyshev V.N."/>
            <person name="Fang X."/>
        </authorList>
    </citation>
    <scope>NUCLEOTIDE SEQUENCE [LARGE SCALE GENOMIC DNA]</scope>
    <source>
        <tissue evidence="2">Liver</tissue>
    </source>
</reference>
<organism evidence="2 3">
    <name type="scientific">Fukomys damarensis</name>
    <name type="common">Damaraland mole rat</name>
    <name type="synonym">Cryptomys damarensis</name>
    <dbReference type="NCBI Taxonomy" id="885580"/>
    <lineage>
        <taxon>Eukaryota</taxon>
        <taxon>Metazoa</taxon>
        <taxon>Chordata</taxon>
        <taxon>Craniata</taxon>
        <taxon>Vertebrata</taxon>
        <taxon>Euteleostomi</taxon>
        <taxon>Mammalia</taxon>
        <taxon>Eutheria</taxon>
        <taxon>Euarchontoglires</taxon>
        <taxon>Glires</taxon>
        <taxon>Rodentia</taxon>
        <taxon>Hystricomorpha</taxon>
        <taxon>Bathyergidae</taxon>
        <taxon>Fukomys</taxon>
    </lineage>
</organism>
<gene>
    <name evidence="2" type="ORF">H920_10659</name>
</gene>
<dbReference type="AlphaFoldDB" id="A0A091DBU3"/>
<accession>A0A091DBU3</accession>
<dbReference type="Proteomes" id="UP000028990">
    <property type="component" value="Unassembled WGS sequence"/>
</dbReference>